<sequence>MILDDDEIYKPQDLKNLKQFLENEAKKDSYFIGSYTFLGSFEWCRYITSPRIFRWKPGMAFIGSNNLTWDYGKEKYKGILTIPKVLRYHYSYVRNNNRLDIRKIQTSHNNYPYKKHGKFFTRADIFPIEFDPKETHPKIMLNHPYAKIKWHPTDSDMQVGPRVKPKIIDPEEKKEVLAWDEYYKPFHKEDYEEHIGAWKGICHIIARMAPDEGGRLLEIGSGTGMMSIYLSKMEPQNFYCVGFDN</sequence>
<dbReference type="AlphaFoldDB" id="X1BSZ1"/>
<gene>
    <name evidence="1" type="ORF">S01H4_32732</name>
</gene>
<reference evidence="1" key="1">
    <citation type="journal article" date="2014" name="Front. Microbiol.">
        <title>High frequency of phylogenetically diverse reductive dehalogenase-homologous genes in deep subseafloor sedimentary metagenomes.</title>
        <authorList>
            <person name="Kawai M."/>
            <person name="Futagami T."/>
            <person name="Toyoda A."/>
            <person name="Takaki Y."/>
            <person name="Nishi S."/>
            <person name="Hori S."/>
            <person name="Arai W."/>
            <person name="Tsubouchi T."/>
            <person name="Morono Y."/>
            <person name="Uchiyama I."/>
            <person name="Ito T."/>
            <person name="Fujiyama A."/>
            <person name="Inagaki F."/>
            <person name="Takami H."/>
        </authorList>
    </citation>
    <scope>NUCLEOTIDE SEQUENCE</scope>
    <source>
        <strain evidence="1">Expedition CK06-06</strain>
    </source>
</reference>
<dbReference type="SUPFAM" id="SSF53335">
    <property type="entry name" value="S-adenosyl-L-methionine-dependent methyltransferases"/>
    <property type="match status" value="1"/>
</dbReference>
<name>X1BSZ1_9ZZZZ</name>
<evidence type="ECO:0008006" key="2">
    <source>
        <dbReference type="Google" id="ProtNLM"/>
    </source>
</evidence>
<feature type="non-terminal residue" evidence="1">
    <location>
        <position position="245"/>
    </location>
</feature>
<comment type="caution">
    <text evidence="1">The sequence shown here is derived from an EMBL/GenBank/DDBJ whole genome shotgun (WGS) entry which is preliminary data.</text>
</comment>
<accession>X1BSZ1</accession>
<dbReference type="EMBL" id="BART01017151">
    <property type="protein sequence ID" value="GAG75266.1"/>
    <property type="molecule type" value="Genomic_DNA"/>
</dbReference>
<evidence type="ECO:0000313" key="1">
    <source>
        <dbReference type="EMBL" id="GAG75266.1"/>
    </source>
</evidence>
<organism evidence="1">
    <name type="scientific">marine sediment metagenome</name>
    <dbReference type="NCBI Taxonomy" id="412755"/>
    <lineage>
        <taxon>unclassified sequences</taxon>
        <taxon>metagenomes</taxon>
        <taxon>ecological metagenomes</taxon>
    </lineage>
</organism>
<dbReference type="Gene3D" id="3.40.50.150">
    <property type="entry name" value="Vaccinia Virus protein VP39"/>
    <property type="match status" value="1"/>
</dbReference>
<protein>
    <recommendedName>
        <fullName evidence="2">Glycosyltransferase 2-like domain-containing protein</fullName>
    </recommendedName>
</protein>
<proteinExistence type="predicted"/>
<dbReference type="InterPro" id="IPR029063">
    <property type="entry name" value="SAM-dependent_MTases_sf"/>
</dbReference>